<feature type="disulfide bond" evidence="16">
    <location>
        <begin position="423"/>
        <end position="449"/>
    </location>
</feature>
<dbReference type="PROSITE" id="PS50900">
    <property type="entry name" value="PLAC"/>
    <property type="match status" value="2"/>
</dbReference>
<comment type="subcellular location">
    <subcellularLocation>
        <location evidence="1">Secreted</location>
        <location evidence="1">Extracellular space</location>
        <location evidence="1">Extracellular matrix</location>
    </subcellularLocation>
</comment>
<evidence type="ECO:0000256" key="7">
    <source>
        <dbReference type="ARBA" id="ARBA00022737"/>
    </source>
</evidence>
<evidence type="ECO:0008006" key="24">
    <source>
        <dbReference type="Google" id="ProtNLM"/>
    </source>
</evidence>
<dbReference type="Pfam" id="PF17771">
    <property type="entry name" value="ADAMTS_CR_2"/>
    <property type="match status" value="1"/>
</dbReference>
<keyword evidence="15" id="KW-0106">Calcium</keyword>
<dbReference type="InterPro" id="IPR000884">
    <property type="entry name" value="TSP1_rpt"/>
</dbReference>
<dbReference type="GO" id="GO:0031012">
    <property type="term" value="C:extracellular matrix"/>
    <property type="evidence" value="ECO:0007669"/>
    <property type="project" value="TreeGrafter"/>
</dbReference>
<feature type="disulfide bond" evidence="16">
    <location>
        <begin position="586"/>
        <end position="598"/>
    </location>
</feature>
<dbReference type="Pfam" id="PF00090">
    <property type="entry name" value="TSP_1"/>
    <property type="match status" value="1"/>
</dbReference>
<dbReference type="SMART" id="SM00209">
    <property type="entry name" value="TSP1"/>
    <property type="match status" value="4"/>
</dbReference>
<evidence type="ECO:0000256" key="5">
    <source>
        <dbReference type="ARBA" id="ARBA00022723"/>
    </source>
</evidence>
<dbReference type="GO" id="GO:0006508">
    <property type="term" value="P:proteolysis"/>
    <property type="evidence" value="ECO:0007669"/>
    <property type="project" value="UniProtKB-KW"/>
</dbReference>
<evidence type="ECO:0000256" key="14">
    <source>
        <dbReference type="PIRSR" id="PIRSR613273-1"/>
    </source>
</evidence>
<feature type="disulfide bond" evidence="16">
    <location>
        <begin position="571"/>
        <end position="608"/>
    </location>
</feature>
<dbReference type="Bgee" id="ENSELUG00000024520">
    <property type="expression patterns" value="Expressed in stomach and 14 other cell types or tissues"/>
</dbReference>
<dbReference type="PRINTS" id="PR01857">
    <property type="entry name" value="ADAMTSFAMILY"/>
</dbReference>
<dbReference type="InterPro" id="IPR010909">
    <property type="entry name" value="PLAC"/>
</dbReference>
<organism evidence="22 23">
    <name type="scientific">Esox lucius</name>
    <name type="common">Northern pike</name>
    <dbReference type="NCBI Taxonomy" id="8010"/>
    <lineage>
        <taxon>Eukaryota</taxon>
        <taxon>Metazoa</taxon>
        <taxon>Chordata</taxon>
        <taxon>Craniata</taxon>
        <taxon>Vertebrata</taxon>
        <taxon>Euteleostomi</taxon>
        <taxon>Actinopterygii</taxon>
        <taxon>Neopterygii</taxon>
        <taxon>Teleostei</taxon>
        <taxon>Protacanthopterygii</taxon>
        <taxon>Esociformes</taxon>
        <taxon>Esocidae</taxon>
        <taxon>Esox</taxon>
    </lineage>
</organism>
<feature type="compositionally biased region" description="Low complexity" evidence="18">
    <location>
        <begin position="1256"/>
        <end position="1277"/>
    </location>
</feature>
<proteinExistence type="predicted"/>
<dbReference type="InterPro" id="IPR036383">
    <property type="entry name" value="TSP1_rpt_sf"/>
</dbReference>
<feature type="compositionally biased region" description="Polar residues" evidence="18">
    <location>
        <begin position="1329"/>
        <end position="1342"/>
    </location>
</feature>
<dbReference type="PROSITE" id="PS50215">
    <property type="entry name" value="ADAM_MEPRO"/>
    <property type="match status" value="1"/>
</dbReference>
<keyword evidence="13" id="KW-0325">Glycoprotein</keyword>
<accession>A0A3P9APH2</accession>
<feature type="region of interest" description="Disordered" evidence="18">
    <location>
        <begin position="64"/>
        <end position="94"/>
    </location>
</feature>
<dbReference type="InterPro" id="IPR050439">
    <property type="entry name" value="ADAMTS_ADAMTS-like"/>
</dbReference>
<feature type="disulfide bond" evidence="16">
    <location>
        <begin position="501"/>
        <end position="524"/>
    </location>
</feature>
<name>A0A3P9APH2_ESOLU</name>
<dbReference type="PROSITE" id="PS50092">
    <property type="entry name" value="TSP1"/>
    <property type="match status" value="3"/>
</dbReference>
<feature type="binding site" evidence="15 17">
    <location>
        <position position="409"/>
    </location>
    <ligand>
        <name>Zn(2+)</name>
        <dbReference type="ChEBI" id="CHEBI:29105"/>
        <note>catalytic</note>
    </ligand>
</feature>
<dbReference type="SUPFAM" id="SSF82895">
    <property type="entry name" value="TSP-1 type 1 repeat"/>
    <property type="match status" value="4"/>
</dbReference>
<dbReference type="Pfam" id="PF01421">
    <property type="entry name" value="Reprolysin"/>
    <property type="match status" value="1"/>
</dbReference>
<dbReference type="PANTHER" id="PTHR13723:SF141">
    <property type="entry name" value="A DISINTEGRIN AND METALLOPROTEINASE WITH THROMBOSPONDIN MOTIFS 2"/>
    <property type="match status" value="1"/>
</dbReference>
<evidence type="ECO:0000256" key="2">
    <source>
        <dbReference type="ARBA" id="ARBA00022525"/>
    </source>
</evidence>
<feature type="region of interest" description="Disordered" evidence="18">
    <location>
        <begin position="1095"/>
        <end position="1118"/>
    </location>
</feature>
<dbReference type="RefSeq" id="XP_010893496.4">
    <property type="nucleotide sequence ID" value="XM_010895194.5"/>
</dbReference>
<comment type="cofactor">
    <cofactor evidence="15">
        <name>Zn(2+)</name>
        <dbReference type="ChEBI" id="CHEBI:29105"/>
    </cofactor>
    <text evidence="15">Binds 1 zinc ion per subunit.</text>
</comment>
<dbReference type="FunFam" id="2.20.100.10:FF:000006">
    <property type="entry name" value="A disintegrin and metalloproteinase with thrombospondin motifs 1"/>
    <property type="match status" value="1"/>
</dbReference>
<keyword evidence="3" id="KW-0272">Extracellular matrix</keyword>
<dbReference type="InterPro" id="IPR010294">
    <property type="entry name" value="ADAMTS_spacer1"/>
</dbReference>
<dbReference type="GeneID" id="105024906"/>
<dbReference type="Gene3D" id="2.60.120.830">
    <property type="match status" value="1"/>
</dbReference>
<dbReference type="CDD" id="cd04273">
    <property type="entry name" value="ZnMc_ADAMTS_like"/>
    <property type="match status" value="1"/>
</dbReference>
<dbReference type="Ensembl" id="ENSELUT00000037465.3">
    <property type="protein sequence ID" value="ENSELUP00000042941.3"/>
    <property type="gene ID" value="ENSELUG00000024520.3"/>
</dbReference>
<evidence type="ECO:0000256" key="8">
    <source>
        <dbReference type="ARBA" id="ARBA00022801"/>
    </source>
</evidence>
<evidence type="ECO:0000256" key="9">
    <source>
        <dbReference type="ARBA" id="ARBA00022833"/>
    </source>
</evidence>
<keyword evidence="12 16" id="KW-1015">Disulfide bond</keyword>
<keyword evidence="23" id="KW-1185">Reference proteome</keyword>
<dbReference type="InterPro" id="IPR002870">
    <property type="entry name" value="Peptidase_M12B_N"/>
</dbReference>
<sequence>MDVTPGFAFFIILLDLIHVNGLYISNSIESLQHALREYGVVTPVSTDAAGQFLSAAVSAPQLDIRHQQGRRRRREAAFTSDPSDGDLEEEEGPSRHRETLFYNVTVFGQELHLRLHLNSRLVAPGARVEWHEEDNRTRFEPLRDSDCFYVGEVANIRDTSVAISNCDGLAGMIRTGQEEFFIEPLESGQGQVEEESGDGRHHIVYRSSAIKRPSVSQTGDYHPRGSVLGGLMDLEALSSRLQNQHQNSTKRTRRQAQEEHELLNIEVLLGVDSSVVNFHGREHIQKYLLTLMNIVNEIYQDRTLGANINVVLVRIIMLCPAKSMSLIELGNPSQSLENVCRWAFLQQKEDKNDAEYHDHAIFLTRQEFGPSGMQGYAPVTGMCHPVRSCTLNHEDGFSSAFVVAHETGHVLGMEHDGPPGNECGDEVPMGSIMAPLVQAAFHRFHWSRCSQEELSKYLNSYECLRDDPFDHDWPALPQLPGLHYSMDEQCRFDFGAGYTMCTAYSTYDPCKQLWCSHPDNPFFCKTKKGPPIDGTKCASGKHCFQGYCIKLTLDILRQDGAWGTWSTFGSCSRTCGGGVRFRTRQCDNPIPANGGRTCYGNSYEFQLCNLDECPKALTDFREEQCKLWDPYFEYDNAKHHWLPYEHPDPDERCQLYCQSKETGDVVAMNRMVQDGTRCSYKDPYSVCVRGDCEHVGCDNQIASDMEEDKCGICGGDNSSCKIIKGNFTRSAKKEGFLKILEIPKGARHLLIQELKGTPHILAMKNQATDHLFLNDEDEFPESRTVIEKGVEWEYHNDDDTETVQTVGPLRYATLVMIRSHGDSKVTLSYKYILHEELQSSIESNLVQEDNNYFEWALKKWSHCSKPCGGGKQYTRFGCKRKSDGKMVHRTFCMNIDKPRTISKDCNHKECSQPVWVTGDWDECSSSCGKTGYQIRSVRCLQPLSGGGQRSIHSKFCNEDRPEGKRPCNRQQCPTQWRAGPWSQCSVTCGNGTQERQVLCSSSENSVGLCMEAKPATLRSCQLFPCSGDGRNFLIQWLSRANPEFPAPKISSRQCKGDRSALCRTEVLRSYCSHPAFRQICCMSCGDGNVTAHSTPTIPTYTRPPPTALTDKPNPGSSTTNRAYVEQVTGQCKGDKSALCRTEVLRRYCSHFGFRQLCCKSCHDRNFTTTQQTITTGPWRSTALSGPTPTPANTTDSVIIATVAPEPTTGIYTTDFAYVDYDDYEEETTKADVHSTMATISPSRKYITTAVLTTRHPTFTSGSPTSPPTTTGETTVSRTAVTTTEPTAGTAVPEFTTPTTAWVDVKMRKSWTTLDPPTPRPKGEKRRKNVTTQRRPSVTQSPPTIAPHWTEERSENNLVDVPYRIVGVDNEVSQNHFVPRRRTPFRETTRNKRIQELLAEKRRQELLLKRAKRKPGP</sequence>
<feature type="binding site" evidence="15 17">
    <location>
        <position position="415"/>
    </location>
    <ligand>
        <name>Zn(2+)</name>
        <dbReference type="ChEBI" id="CHEBI:29105"/>
        <note>catalytic</note>
    </ligand>
</feature>
<feature type="disulfide bond" evidence="16 17">
    <location>
        <begin position="383"/>
        <end position="463"/>
    </location>
</feature>
<feature type="disulfide bond" evidence="16">
    <location>
        <begin position="490"/>
        <end position="515"/>
    </location>
</feature>
<dbReference type="Gene3D" id="2.20.100.10">
    <property type="entry name" value="Thrombospondin type-1 (TSP1) repeat"/>
    <property type="match status" value="4"/>
</dbReference>
<feature type="binding site" evidence="15">
    <location>
        <position position="466"/>
    </location>
    <ligand>
        <name>Ca(2+)</name>
        <dbReference type="ChEBI" id="CHEBI:29108"/>
        <label>2</label>
    </ligand>
</feature>
<comment type="caution">
    <text evidence="17">Lacks conserved residue(s) required for the propagation of feature annotation.</text>
</comment>
<dbReference type="Pfam" id="PF05986">
    <property type="entry name" value="ADAMTS_spacer1"/>
    <property type="match status" value="1"/>
</dbReference>
<evidence type="ECO:0000256" key="16">
    <source>
        <dbReference type="PIRSR" id="PIRSR613273-3"/>
    </source>
</evidence>
<feature type="domain" description="Peptidase M12B" evidence="20">
    <location>
        <begin position="263"/>
        <end position="468"/>
    </location>
</feature>
<reference evidence="22" key="2">
    <citation type="submission" date="2020-02" db="EMBL/GenBank/DDBJ databases">
        <title>Esox lucius (northern pike) genome, fEsoLuc1, primary haplotype.</title>
        <authorList>
            <person name="Myers G."/>
            <person name="Karagic N."/>
            <person name="Meyer A."/>
            <person name="Pippel M."/>
            <person name="Reichard M."/>
            <person name="Winkler S."/>
            <person name="Tracey A."/>
            <person name="Sims Y."/>
            <person name="Howe K."/>
            <person name="Rhie A."/>
            <person name="Formenti G."/>
            <person name="Durbin R."/>
            <person name="Fedrigo O."/>
            <person name="Jarvis E.D."/>
        </authorList>
    </citation>
    <scope>NUCLEOTIDE SEQUENCE [LARGE SCALE GENOMIC DNA]</scope>
</reference>
<feature type="disulfide bond" evidence="16">
    <location>
        <begin position="537"/>
        <end position="548"/>
    </location>
</feature>
<dbReference type="GeneTree" id="ENSGT00940000156647"/>
<dbReference type="PANTHER" id="PTHR13723">
    <property type="entry name" value="ADAMTS A DISINTEGRIN AND METALLOPROTEASE WITH THROMBOSPONDIN MOTIFS PROTEASE"/>
    <property type="match status" value="1"/>
</dbReference>
<evidence type="ECO:0000256" key="12">
    <source>
        <dbReference type="ARBA" id="ARBA00023157"/>
    </source>
</evidence>
<feature type="binding site" evidence="15">
    <location>
        <position position="266"/>
    </location>
    <ligand>
        <name>Ca(2+)</name>
        <dbReference type="ChEBI" id="CHEBI:29108"/>
        <label>2</label>
    </ligand>
</feature>
<feature type="region of interest" description="Disordered" evidence="18">
    <location>
        <begin position="1255"/>
        <end position="1277"/>
    </location>
</feature>
<keyword evidence="4" id="KW-0645">Protease</keyword>
<dbReference type="InterPro" id="IPR041645">
    <property type="entry name" value="ADAMTS_CR_2"/>
</dbReference>
<reference evidence="23" key="1">
    <citation type="journal article" date="2014" name="PLoS ONE">
        <title>The genome and linkage map of the northern pike (Esox lucius): conserved synteny revealed between the salmonid sister group and the Neoteleostei.</title>
        <authorList>
            <person name="Rondeau E.B."/>
            <person name="Minkley D.R."/>
            <person name="Leong J.S."/>
            <person name="Messmer A.M."/>
            <person name="Jantzen J.R."/>
            <person name="von Schalburg K.R."/>
            <person name="Lemon C."/>
            <person name="Bird N.H."/>
            <person name="Koop B.F."/>
        </authorList>
    </citation>
    <scope>NUCLEOTIDE SEQUENCE</scope>
</reference>
<dbReference type="FunFam" id="3.40.1620.60:FF:000001">
    <property type="entry name" value="A disintegrin and metalloproteinase with thrombospondin motifs 3"/>
    <property type="match status" value="1"/>
</dbReference>
<keyword evidence="6 19" id="KW-0732">Signal</keyword>
<feature type="binding site" evidence="15">
    <location>
        <position position="266"/>
    </location>
    <ligand>
        <name>Ca(2+)</name>
        <dbReference type="ChEBI" id="CHEBI:29108"/>
        <label>1</label>
    </ligand>
</feature>
<dbReference type="Pfam" id="PF01562">
    <property type="entry name" value="Pep_M12B_propep"/>
    <property type="match status" value="1"/>
</dbReference>
<evidence type="ECO:0000256" key="3">
    <source>
        <dbReference type="ARBA" id="ARBA00022530"/>
    </source>
</evidence>
<reference evidence="22" key="3">
    <citation type="submission" date="2025-08" db="UniProtKB">
        <authorList>
            <consortium name="Ensembl"/>
        </authorList>
    </citation>
    <scope>IDENTIFICATION</scope>
</reference>
<reference evidence="22" key="4">
    <citation type="submission" date="2025-09" db="UniProtKB">
        <authorList>
            <consortium name="Ensembl"/>
        </authorList>
    </citation>
    <scope>IDENTIFICATION</scope>
</reference>
<evidence type="ECO:0000256" key="15">
    <source>
        <dbReference type="PIRSR" id="PIRSR613273-2"/>
    </source>
</evidence>
<feature type="binding site" evidence="15">
    <location>
        <position position="463"/>
    </location>
    <ligand>
        <name>Ca(2+)</name>
        <dbReference type="ChEBI" id="CHEBI:29108"/>
        <label>1</label>
    </ligand>
</feature>
<evidence type="ECO:0000256" key="19">
    <source>
        <dbReference type="SAM" id="SignalP"/>
    </source>
</evidence>
<keyword evidence="5 15" id="KW-0479">Metal-binding</keyword>
<dbReference type="SUPFAM" id="SSF55486">
    <property type="entry name" value="Metalloproteases ('zincins'), catalytic domain"/>
    <property type="match status" value="1"/>
</dbReference>
<protein>
    <recommendedName>
        <fullName evidence="24">ADAM metallopeptidase with thrombospondin type 1 motif, 2</fullName>
    </recommendedName>
</protein>
<dbReference type="Pfam" id="PF19030">
    <property type="entry name" value="TSP1_ADAMTS"/>
    <property type="match status" value="3"/>
</dbReference>
<evidence type="ECO:0000259" key="20">
    <source>
        <dbReference type="PROSITE" id="PS50215"/>
    </source>
</evidence>
<feature type="disulfide bond" evidence="16">
    <location>
        <begin position="340"/>
        <end position="389"/>
    </location>
</feature>
<feature type="binding site" evidence="15">
    <location>
        <position position="466"/>
    </location>
    <ligand>
        <name>Ca(2+)</name>
        <dbReference type="ChEBI" id="CHEBI:29108"/>
        <label>1</label>
    </ligand>
</feature>
<dbReference type="GO" id="GO:0030198">
    <property type="term" value="P:extracellular matrix organization"/>
    <property type="evidence" value="ECO:0007669"/>
    <property type="project" value="InterPro"/>
</dbReference>
<dbReference type="GO" id="GO:0004222">
    <property type="term" value="F:metalloendopeptidase activity"/>
    <property type="evidence" value="ECO:0007669"/>
    <property type="project" value="InterPro"/>
</dbReference>
<dbReference type="Pfam" id="PF19236">
    <property type="entry name" value="ADAMTS_CR_3"/>
    <property type="match status" value="1"/>
</dbReference>
<evidence type="ECO:0000256" key="17">
    <source>
        <dbReference type="PROSITE-ProRule" id="PRU00276"/>
    </source>
</evidence>
<evidence type="ECO:0000256" key="6">
    <source>
        <dbReference type="ARBA" id="ARBA00022729"/>
    </source>
</evidence>
<dbReference type="Gene3D" id="3.40.390.10">
    <property type="entry name" value="Collagenase (Catalytic Domain)"/>
    <property type="match status" value="1"/>
</dbReference>
<feature type="binding site" evidence="15">
    <location>
        <position position="358"/>
    </location>
    <ligand>
        <name>Ca(2+)</name>
        <dbReference type="ChEBI" id="CHEBI:29108"/>
        <label>1</label>
    </ligand>
</feature>
<dbReference type="Proteomes" id="UP000265140">
    <property type="component" value="Chromosome 7"/>
</dbReference>
<feature type="signal peptide" evidence="19">
    <location>
        <begin position="1"/>
        <end position="21"/>
    </location>
</feature>
<dbReference type="InterPro" id="IPR013273">
    <property type="entry name" value="ADAMTS/ADAMTS-like"/>
</dbReference>
<feature type="disulfide bond" evidence="16">
    <location>
        <begin position="510"/>
        <end position="543"/>
    </location>
</feature>
<evidence type="ECO:0000256" key="1">
    <source>
        <dbReference type="ARBA" id="ARBA00004498"/>
    </source>
</evidence>
<feature type="chain" id="PRO_5044337938" description="ADAM metallopeptidase with thrombospondin type 1 motif, 2" evidence="19">
    <location>
        <begin position="22"/>
        <end position="1416"/>
    </location>
</feature>
<feature type="domain" description="PLAC" evidence="21">
    <location>
        <begin position="1050"/>
        <end position="1088"/>
    </location>
</feature>
<keyword evidence="8" id="KW-0378">Hydrolase</keyword>
<dbReference type="InterPro" id="IPR024079">
    <property type="entry name" value="MetalloPept_cat_dom_sf"/>
</dbReference>
<evidence type="ECO:0000256" key="4">
    <source>
        <dbReference type="ARBA" id="ARBA00022670"/>
    </source>
</evidence>
<evidence type="ECO:0000256" key="11">
    <source>
        <dbReference type="ARBA" id="ARBA00023145"/>
    </source>
</evidence>
<dbReference type="GO" id="GO:0046872">
    <property type="term" value="F:metal ion binding"/>
    <property type="evidence" value="ECO:0007669"/>
    <property type="project" value="UniProtKB-KW"/>
</dbReference>
<dbReference type="Gene3D" id="3.40.1620.60">
    <property type="match status" value="1"/>
</dbReference>
<keyword evidence="2" id="KW-0964">Secreted</keyword>
<feature type="domain" description="PLAC" evidence="21">
    <location>
        <begin position="1127"/>
        <end position="1165"/>
    </location>
</feature>
<evidence type="ECO:0000256" key="13">
    <source>
        <dbReference type="ARBA" id="ARBA00023180"/>
    </source>
</evidence>
<keyword evidence="11" id="KW-0865">Zymogen</keyword>
<feature type="active site" evidence="14 17">
    <location>
        <position position="406"/>
    </location>
</feature>
<evidence type="ECO:0000313" key="22">
    <source>
        <dbReference type="Ensembl" id="ENSELUP00000042941.3"/>
    </source>
</evidence>
<evidence type="ECO:0000313" key="23">
    <source>
        <dbReference type="Proteomes" id="UP000265140"/>
    </source>
</evidence>
<evidence type="ECO:0000256" key="10">
    <source>
        <dbReference type="ARBA" id="ARBA00023049"/>
    </source>
</evidence>
<gene>
    <name evidence="22" type="primary">ADAMTS2</name>
</gene>
<feature type="disulfide bond" evidence="16">
    <location>
        <begin position="575"/>
        <end position="613"/>
    </location>
</feature>
<keyword evidence="10" id="KW-0482">Metalloprotease</keyword>
<dbReference type="InterPro" id="IPR001590">
    <property type="entry name" value="Peptidase_M12B"/>
</dbReference>
<evidence type="ECO:0000259" key="21">
    <source>
        <dbReference type="PROSITE" id="PS50900"/>
    </source>
</evidence>
<feature type="region of interest" description="Disordered" evidence="18">
    <location>
        <begin position="1309"/>
        <end position="1352"/>
    </location>
</feature>
<dbReference type="FunFam" id="2.60.120.830:FF:000001">
    <property type="entry name" value="A disintegrin and metalloproteinase with thrombospondin motifs 1"/>
    <property type="match status" value="1"/>
</dbReference>
<keyword evidence="7" id="KW-0677">Repeat</keyword>
<feature type="binding site" evidence="15 17">
    <location>
        <position position="405"/>
    </location>
    <ligand>
        <name>Zn(2+)</name>
        <dbReference type="ChEBI" id="CHEBI:29105"/>
        <note>catalytic</note>
    </ligand>
</feature>
<evidence type="ECO:0000256" key="18">
    <source>
        <dbReference type="SAM" id="MobiDB-lite"/>
    </source>
</evidence>
<keyword evidence="9 15" id="KW-0862">Zinc</keyword>
<dbReference type="InterPro" id="IPR045371">
    <property type="entry name" value="ADAMTS_CR_3"/>
</dbReference>